<proteinExistence type="predicted"/>
<gene>
    <name evidence="2" type="ORF">PGT21_021275</name>
</gene>
<dbReference type="Proteomes" id="UP000324748">
    <property type="component" value="Unassembled WGS sequence"/>
</dbReference>
<evidence type="ECO:0000256" key="1">
    <source>
        <dbReference type="SAM" id="Phobius"/>
    </source>
</evidence>
<keyword evidence="1" id="KW-0812">Transmembrane</keyword>
<keyword evidence="1" id="KW-1133">Transmembrane helix</keyword>
<keyword evidence="3" id="KW-1185">Reference proteome</keyword>
<dbReference type="AlphaFoldDB" id="A0A5B0QJ42"/>
<organism evidence="2 3">
    <name type="scientific">Puccinia graminis f. sp. tritici</name>
    <dbReference type="NCBI Taxonomy" id="56615"/>
    <lineage>
        <taxon>Eukaryota</taxon>
        <taxon>Fungi</taxon>
        <taxon>Dikarya</taxon>
        <taxon>Basidiomycota</taxon>
        <taxon>Pucciniomycotina</taxon>
        <taxon>Pucciniomycetes</taxon>
        <taxon>Pucciniales</taxon>
        <taxon>Pucciniaceae</taxon>
        <taxon>Puccinia</taxon>
    </lineage>
</organism>
<protein>
    <submittedName>
        <fullName evidence="2">Uncharacterized protein</fullName>
    </submittedName>
</protein>
<evidence type="ECO:0000313" key="3">
    <source>
        <dbReference type="Proteomes" id="UP000324748"/>
    </source>
</evidence>
<sequence>MYLHSSSGYHSVLHSLPPNWIAALPSSPVFHHHHHLFFFVHFVLFFSLHMICPLVFFFYINYLYISHPHFVSSLFERRPPPAEIGVGPPKP</sequence>
<dbReference type="EMBL" id="VSWC01000015">
    <property type="protein sequence ID" value="KAA1113109.1"/>
    <property type="molecule type" value="Genomic_DNA"/>
</dbReference>
<evidence type="ECO:0000313" key="2">
    <source>
        <dbReference type="EMBL" id="KAA1113109.1"/>
    </source>
</evidence>
<accession>A0A5B0QJ42</accession>
<feature type="transmembrane region" description="Helical" evidence="1">
    <location>
        <begin position="36"/>
        <end position="60"/>
    </location>
</feature>
<reference evidence="2 3" key="1">
    <citation type="submission" date="2019-05" db="EMBL/GenBank/DDBJ databases">
        <title>Emergence of the Ug99 lineage of the wheat stem rust pathogen through somatic hybridization.</title>
        <authorList>
            <person name="Li F."/>
            <person name="Upadhyaya N.M."/>
            <person name="Sperschneider J."/>
            <person name="Matny O."/>
            <person name="Nguyen-Phuc H."/>
            <person name="Mago R."/>
            <person name="Raley C."/>
            <person name="Miller M.E."/>
            <person name="Silverstein K.A.T."/>
            <person name="Henningsen E."/>
            <person name="Hirsch C.D."/>
            <person name="Visser B."/>
            <person name="Pretorius Z.A."/>
            <person name="Steffenson B.J."/>
            <person name="Schwessinger B."/>
            <person name="Dodds P.N."/>
            <person name="Figueroa M."/>
        </authorList>
    </citation>
    <scope>NUCLEOTIDE SEQUENCE [LARGE SCALE GENOMIC DNA]</scope>
    <source>
        <strain evidence="2">21-0</strain>
    </source>
</reference>
<comment type="caution">
    <text evidence="2">The sequence shown here is derived from an EMBL/GenBank/DDBJ whole genome shotgun (WGS) entry which is preliminary data.</text>
</comment>
<keyword evidence="1" id="KW-0472">Membrane</keyword>
<name>A0A5B0QJ42_PUCGR</name>